<feature type="region of interest" description="Disordered" evidence="1">
    <location>
        <begin position="339"/>
        <end position="397"/>
    </location>
</feature>
<feature type="compositionally biased region" description="Acidic residues" evidence="1">
    <location>
        <begin position="351"/>
        <end position="379"/>
    </location>
</feature>
<feature type="region of interest" description="Disordered" evidence="1">
    <location>
        <begin position="11"/>
        <end position="36"/>
    </location>
</feature>
<feature type="region of interest" description="Disordered" evidence="1">
    <location>
        <begin position="166"/>
        <end position="190"/>
    </location>
</feature>
<evidence type="ECO:0008006" key="4">
    <source>
        <dbReference type="Google" id="ProtNLM"/>
    </source>
</evidence>
<feature type="compositionally biased region" description="Basic and acidic residues" evidence="1">
    <location>
        <begin position="173"/>
        <end position="183"/>
    </location>
</feature>
<gene>
    <name evidence="2" type="ORF">NNA32_08250</name>
</gene>
<sequence length="397" mass="42825">MVFTLALTGCASSSSSSNKKNDVKESKRTEKVTKTPVKNKSNFTVDDLKQHPKMSATAITLYGDTHVQNSRKGQLPSTDKDNFEKGFSLAVESVNSTTAKYYTNSDKLSEFSYYSLLGSNHDQVAYYDAQDKVLLKAPLSNVISYLNKTLTRDEMTSTVGKISIGSKASVPDSTKKQENKPNDASKNSSNLLTLDDLYPAAGDSTDYSVMQEQSELLDKALVYYGINKPNADPGWAALKGSTGSLISFFAGPATGSATMYTTKAQPSENMFPTVRTNAADASLPMKDQENEYMIMYDSEPYQSDSGKPSPTQRVYLPDVVNFVNAAGGKSALNGIQIQEGDAPAGLGSEDSNADEDSNSDSSNDDNDTNDGSSESDDQDSNQNDVDSNSDENDDSDN</sequence>
<dbReference type="Proteomes" id="UP001152867">
    <property type="component" value="Unassembled WGS sequence"/>
</dbReference>
<accession>A0ABT6DAS5</accession>
<evidence type="ECO:0000313" key="2">
    <source>
        <dbReference type="EMBL" id="MDF9914238.1"/>
    </source>
</evidence>
<proteinExistence type="predicted"/>
<feature type="compositionally biased region" description="Basic and acidic residues" evidence="1">
    <location>
        <begin position="19"/>
        <end position="33"/>
    </location>
</feature>
<dbReference type="EMBL" id="JANDJP010000010">
    <property type="protein sequence ID" value="MDF9914238.1"/>
    <property type="molecule type" value="Genomic_DNA"/>
</dbReference>
<dbReference type="RefSeq" id="WP_178943289.1">
    <property type="nucleotide sequence ID" value="NZ_JAIWJF010000004.1"/>
</dbReference>
<feature type="compositionally biased region" description="Acidic residues" evidence="1">
    <location>
        <begin position="387"/>
        <end position="397"/>
    </location>
</feature>
<comment type="caution">
    <text evidence="2">The sequence shown here is derived from an EMBL/GenBank/DDBJ whole genome shotgun (WGS) entry which is preliminary data.</text>
</comment>
<reference evidence="2" key="1">
    <citation type="submission" date="2022-06" db="EMBL/GenBank/DDBJ databases">
        <title>Antifungal cultures and metabolites of lactic acid bacteria for use in dairy fermentations.</title>
        <authorList>
            <person name="Zhao Z."/>
            <person name="Gaenzle M."/>
        </authorList>
    </citation>
    <scope>NUCLEOTIDE SEQUENCE</scope>
    <source>
        <strain evidence="2">FUA3126</strain>
    </source>
</reference>
<organism evidence="2 3">
    <name type="scientific">Furfurilactobacillus milii</name>
    <dbReference type="NCBI Taxonomy" id="2888272"/>
    <lineage>
        <taxon>Bacteria</taxon>
        <taxon>Bacillati</taxon>
        <taxon>Bacillota</taxon>
        <taxon>Bacilli</taxon>
        <taxon>Lactobacillales</taxon>
        <taxon>Lactobacillaceae</taxon>
        <taxon>Furfurilactobacillus</taxon>
    </lineage>
</organism>
<protein>
    <recommendedName>
        <fullName evidence="4">Lipoprotein</fullName>
    </recommendedName>
</protein>
<name>A0ABT6DAS5_9LACO</name>
<evidence type="ECO:0000313" key="3">
    <source>
        <dbReference type="Proteomes" id="UP001152867"/>
    </source>
</evidence>
<keyword evidence="3" id="KW-1185">Reference proteome</keyword>
<evidence type="ECO:0000256" key="1">
    <source>
        <dbReference type="SAM" id="MobiDB-lite"/>
    </source>
</evidence>